<dbReference type="InterPro" id="IPR036866">
    <property type="entry name" value="RibonucZ/Hydroxyglut_hydro"/>
</dbReference>
<dbReference type="PANTHER" id="PTHR42663:SF4">
    <property type="entry name" value="SLL1036 PROTEIN"/>
    <property type="match status" value="1"/>
</dbReference>
<accession>A0A381WMZ6</accession>
<proteinExistence type="predicted"/>
<reference evidence="2" key="1">
    <citation type="submission" date="2018-05" db="EMBL/GenBank/DDBJ databases">
        <authorList>
            <person name="Lanie J.A."/>
            <person name="Ng W.-L."/>
            <person name="Kazmierczak K.M."/>
            <person name="Andrzejewski T.M."/>
            <person name="Davidsen T.M."/>
            <person name="Wayne K.J."/>
            <person name="Tettelin H."/>
            <person name="Glass J.I."/>
            <person name="Rusch D."/>
            <person name="Podicherti R."/>
            <person name="Tsui H.-C.T."/>
            <person name="Winkler M.E."/>
        </authorList>
    </citation>
    <scope>NUCLEOTIDE SEQUENCE</scope>
</reference>
<protein>
    <recommendedName>
        <fullName evidence="1">Metallo-beta-lactamase domain-containing protein</fullName>
    </recommendedName>
</protein>
<organism evidence="2">
    <name type="scientific">marine metagenome</name>
    <dbReference type="NCBI Taxonomy" id="408172"/>
    <lineage>
        <taxon>unclassified sequences</taxon>
        <taxon>metagenomes</taxon>
        <taxon>ecological metagenomes</taxon>
    </lineage>
</organism>
<sequence length="296" mass="32933">MSKNGNLQVRFWGVRGSISISDPNSVRYGGNTSCLEVQCGDRKLIFDAGSGLRYLGNEMMTSGKTFDTDIFLTHTHYDHICGIPFFKPFFLPQNKFRIWAGHLLPDTDLRSVLSALMTSPLFPVPLEIFQSKIEFHDFLVGDDLISGPDVVVQTASLNHPDGATGYRIEYGGQSICYLTDTEHVAGELDQIILQLIDGADMVIYDSMYTEEEYKNCVGWGHSTWEAGADLCDAAGVPQFVIFHHDPDHDDDFMDKIAEDAENRRPGTVVAREGMVLRPARREAALQLPQRNAAVAV</sequence>
<dbReference type="SUPFAM" id="SSF56281">
    <property type="entry name" value="Metallo-hydrolase/oxidoreductase"/>
    <property type="match status" value="1"/>
</dbReference>
<dbReference type="AlphaFoldDB" id="A0A381WMZ6"/>
<evidence type="ECO:0000313" key="2">
    <source>
        <dbReference type="EMBL" id="SVA53661.1"/>
    </source>
</evidence>
<name>A0A381WMZ6_9ZZZZ</name>
<dbReference type="PANTHER" id="PTHR42663">
    <property type="entry name" value="HYDROLASE C777.06C-RELATED-RELATED"/>
    <property type="match status" value="1"/>
</dbReference>
<dbReference type="CDD" id="cd07715">
    <property type="entry name" value="TaR3-like_MBL-fold"/>
    <property type="match status" value="1"/>
</dbReference>
<dbReference type="Pfam" id="PF12706">
    <property type="entry name" value="Lactamase_B_2"/>
    <property type="match status" value="1"/>
</dbReference>
<feature type="domain" description="Metallo-beta-lactamase" evidence="1">
    <location>
        <begin position="31"/>
        <end position="221"/>
    </location>
</feature>
<dbReference type="EMBL" id="UINC01012266">
    <property type="protein sequence ID" value="SVA53661.1"/>
    <property type="molecule type" value="Genomic_DNA"/>
</dbReference>
<dbReference type="InterPro" id="IPR001279">
    <property type="entry name" value="Metallo-B-lactamas"/>
</dbReference>
<dbReference type="SMART" id="SM00849">
    <property type="entry name" value="Lactamase_B"/>
    <property type="match status" value="1"/>
</dbReference>
<evidence type="ECO:0000259" key="1">
    <source>
        <dbReference type="SMART" id="SM00849"/>
    </source>
</evidence>
<dbReference type="Gene3D" id="3.60.15.10">
    <property type="entry name" value="Ribonuclease Z/Hydroxyacylglutathione hydrolase-like"/>
    <property type="match status" value="1"/>
</dbReference>
<gene>
    <name evidence="2" type="ORF">METZ01_LOCUS106515</name>
</gene>